<evidence type="ECO:0000256" key="6">
    <source>
        <dbReference type="SAM" id="MobiDB-lite"/>
    </source>
</evidence>
<dbReference type="GO" id="GO:0000724">
    <property type="term" value="P:double-strand break repair via homologous recombination"/>
    <property type="evidence" value="ECO:0007669"/>
    <property type="project" value="TreeGrafter"/>
</dbReference>
<dbReference type="AlphaFoldDB" id="A0A2X0LLR3"/>
<dbReference type="STRING" id="289078.A0A2X0LLR3"/>
<sequence length="195" mass="21658">MSVQMPRPVKGPPRRHPSIEFRASPLRSASRASPTTPAPNRSTNPTAVLGHWRPRLTQQDRRDSSELRKKIKVILGESLDEDSTPRPVQIEAIAALFELDQFGSGDRYDAVFVTAPTGSGKSVIFEAMYLIYGRRAVTIVVSPLNALSNHQATNLNRKGKNAIVVSEETWRDGELYRQLDDPNHKISFILIVCAG</sequence>
<evidence type="ECO:0000256" key="2">
    <source>
        <dbReference type="ARBA" id="ARBA00023125"/>
    </source>
</evidence>
<dbReference type="GO" id="GO:0005524">
    <property type="term" value="F:ATP binding"/>
    <property type="evidence" value="ECO:0007669"/>
    <property type="project" value="InterPro"/>
</dbReference>
<dbReference type="GO" id="GO:0009378">
    <property type="term" value="F:four-way junction helicase activity"/>
    <property type="evidence" value="ECO:0007669"/>
    <property type="project" value="TreeGrafter"/>
</dbReference>
<dbReference type="Proteomes" id="UP000249723">
    <property type="component" value="Unassembled WGS sequence"/>
</dbReference>
<feature type="region of interest" description="Disordered" evidence="6">
    <location>
        <begin position="1"/>
        <end position="64"/>
    </location>
</feature>
<evidence type="ECO:0000256" key="4">
    <source>
        <dbReference type="ARBA" id="ARBA00034617"/>
    </source>
</evidence>
<accession>A0A2X0LLR3</accession>
<dbReference type="Pfam" id="PF00270">
    <property type="entry name" value="DEAD"/>
    <property type="match status" value="1"/>
</dbReference>
<evidence type="ECO:0000313" key="9">
    <source>
        <dbReference type="Proteomes" id="UP000249723"/>
    </source>
</evidence>
<dbReference type="OrthoDB" id="5409596at2759"/>
<dbReference type="EC" id="5.6.2.4" evidence="5"/>
<evidence type="ECO:0000259" key="7">
    <source>
        <dbReference type="Pfam" id="PF00270"/>
    </source>
</evidence>
<dbReference type="InterPro" id="IPR011545">
    <property type="entry name" value="DEAD/DEAH_box_helicase_dom"/>
</dbReference>
<evidence type="ECO:0000256" key="3">
    <source>
        <dbReference type="ARBA" id="ARBA00023235"/>
    </source>
</evidence>
<dbReference type="Gene3D" id="3.40.50.300">
    <property type="entry name" value="P-loop containing nucleotide triphosphate hydrolases"/>
    <property type="match status" value="1"/>
</dbReference>
<comment type="similarity">
    <text evidence="1">Belongs to the helicase family. RecQ subfamily.</text>
</comment>
<dbReference type="GO" id="GO:0003677">
    <property type="term" value="F:DNA binding"/>
    <property type="evidence" value="ECO:0007669"/>
    <property type="project" value="UniProtKB-KW"/>
</dbReference>
<dbReference type="PANTHER" id="PTHR13710">
    <property type="entry name" value="DNA HELICASE RECQ FAMILY MEMBER"/>
    <property type="match status" value="1"/>
</dbReference>
<reference evidence="9" key="1">
    <citation type="submission" date="2016-10" db="EMBL/GenBank/DDBJ databases">
        <authorList>
            <person name="Jeantristanb JTB J.-T."/>
            <person name="Ricardo R."/>
        </authorList>
    </citation>
    <scope>NUCLEOTIDE SEQUENCE [LARGE SCALE GENOMIC DNA]</scope>
</reference>
<organism evidence="8 9">
    <name type="scientific">Microbotryum saponariae</name>
    <dbReference type="NCBI Taxonomy" id="289078"/>
    <lineage>
        <taxon>Eukaryota</taxon>
        <taxon>Fungi</taxon>
        <taxon>Dikarya</taxon>
        <taxon>Basidiomycota</taxon>
        <taxon>Pucciniomycotina</taxon>
        <taxon>Microbotryomycetes</taxon>
        <taxon>Microbotryales</taxon>
        <taxon>Microbotryaceae</taxon>
        <taxon>Microbotryum</taxon>
    </lineage>
</organism>
<name>A0A2X0LLR3_9BASI</name>
<proteinExistence type="inferred from homology"/>
<dbReference type="GO" id="GO:0005694">
    <property type="term" value="C:chromosome"/>
    <property type="evidence" value="ECO:0007669"/>
    <property type="project" value="TreeGrafter"/>
</dbReference>
<keyword evidence="9" id="KW-1185">Reference proteome</keyword>
<feature type="domain" description="DEAD/DEAH-box helicase" evidence="7">
    <location>
        <begin position="87"/>
        <end position="165"/>
    </location>
</feature>
<dbReference type="PANTHER" id="PTHR13710:SF105">
    <property type="entry name" value="ATP-DEPENDENT DNA HELICASE Q1"/>
    <property type="match status" value="1"/>
</dbReference>
<dbReference type="GO" id="GO:0005737">
    <property type="term" value="C:cytoplasm"/>
    <property type="evidence" value="ECO:0007669"/>
    <property type="project" value="TreeGrafter"/>
</dbReference>
<dbReference type="InterPro" id="IPR027417">
    <property type="entry name" value="P-loop_NTPase"/>
</dbReference>
<keyword evidence="2" id="KW-0238">DNA-binding</keyword>
<keyword evidence="3" id="KW-0413">Isomerase</keyword>
<dbReference type="EMBL" id="FMWP01000093">
    <property type="protein sequence ID" value="SCZ97536.1"/>
    <property type="molecule type" value="Genomic_DNA"/>
</dbReference>
<feature type="compositionally biased region" description="Low complexity" evidence="6">
    <location>
        <begin position="22"/>
        <end position="34"/>
    </location>
</feature>
<protein>
    <recommendedName>
        <fullName evidence="5">DNA 3'-5' helicase</fullName>
        <ecNumber evidence="5">5.6.2.4</ecNumber>
    </recommendedName>
</protein>
<dbReference type="SUPFAM" id="SSF52540">
    <property type="entry name" value="P-loop containing nucleoside triphosphate hydrolases"/>
    <property type="match status" value="1"/>
</dbReference>
<gene>
    <name evidence="8" type="ORF">BZ3500_MVSOF-1268-A1-R1_CHR4-3G07236</name>
</gene>
<dbReference type="GO" id="GO:0043138">
    <property type="term" value="F:3'-5' DNA helicase activity"/>
    <property type="evidence" value="ECO:0007669"/>
    <property type="project" value="UniProtKB-EC"/>
</dbReference>
<evidence type="ECO:0000256" key="5">
    <source>
        <dbReference type="ARBA" id="ARBA00034808"/>
    </source>
</evidence>
<comment type="catalytic activity">
    <reaction evidence="4">
        <text>Couples ATP hydrolysis with the unwinding of duplex DNA by translocating in the 3'-5' direction.</text>
        <dbReference type="EC" id="5.6.2.4"/>
    </reaction>
</comment>
<evidence type="ECO:0000256" key="1">
    <source>
        <dbReference type="ARBA" id="ARBA00005446"/>
    </source>
</evidence>
<evidence type="ECO:0000313" key="8">
    <source>
        <dbReference type="EMBL" id="SCZ97536.1"/>
    </source>
</evidence>